<feature type="domain" description="Alpha-L-rhamnosidase C-terminal" evidence="1">
    <location>
        <begin position="755"/>
        <end position="821"/>
    </location>
</feature>
<dbReference type="SUPFAM" id="SSF48208">
    <property type="entry name" value="Six-hairpin glycosidases"/>
    <property type="match status" value="1"/>
</dbReference>
<dbReference type="STRING" id="742725.HMPREF9450_00266"/>
<sequence>MKRLTLTSVFALLFTGLSILSLRGAEPELDLAPARWIWYPSQRTLSNTMLMLRKEFTLDSVPEKVSGWILADSRYRLWVNGQRVQWGPAPADPRWPEADPLDIRSYLQKGKNVLAAEVLYFGLGDGTSPIGKPGFICKLEVGNRLVASDSTWLVSVARSWPAGQYKRHYVRAFQEEFDANRYPDGWRQADYTPGSEWVSAMELGGRADRSQLATDYPEYLQDYWASNRDVSRIRPRSIPLMREYWVPVSKLAESMWLTWDQDPRTYFEMNTPHSYRADRTPCAVQENDSTWSVVASDGRAAVLTFELGEQVVGFPAFTIDAPAGTVVELLTHEAHEVGGPELLNTHFNAWSRWTCREGRNRFEAFDFESARWLQLHIRNFTGKVTVSGVGLRRRIFPWPHDPAIRIGDPAIQRVMDATVNTLNNSAQDLIVDGMGRERQQYSGDCGHQLHAVMGTFGETRLPRRFLITYSQGLSSEGYFLDCWPAYDRLARVMQKQLGLSNWGPLLDHGVGFVFDNYYYYCQTGDTTHLAETLPRLLRSFDYLTTLMNPADSLLPVENLGIPSVWIDHHGYKKSRHKILAFNLYVSAMCQYALAPLCELTGRTADAVRARAFGEALQQACVRRFWSPERQVFVCNLPWEREEGETRYHDRDLATAVLFDMCPGGKTARSVELLAEEPAEMGFSYPANAVWRLWALIKANRIDVVLNDLRTRWAGMESVSLNNTLQEGWHAKPDNREQWSHCPIAPLIVLQQGIAGIRPLEPGYGRFEIAPQPGDLTDAAFTVQTVKGPIDFAVSGKRGNRRLSFTVPAGTTAELVLPAGEKVPFPPVASEGGDGLQNGLQDGVGRGLSDLLHDGQSGACRYRIDGGRKVELRLRHL</sequence>
<dbReference type="Gene3D" id="1.50.10.10">
    <property type="match status" value="1"/>
</dbReference>
<dbReference type="InterPro" id="IPR008928">
    <property type="entry name" value="6-hairpin_glycosidase_sf"/>
</dbReference>
<dbReference type="PANTHER" id="PTHR34987:SF2">
    <property type="entry name" value="B, PUTATIVE (AFU_ORTHOLOGUE AFUA_7G05040)-RELATED"/>
    <property type="match status" value="1"/>
</dbReference>
<dbReference type="GeneID" id="92816688"/>
<evidence type="ECO:0000313" key="3">
    <source>
        <dbReference type="Proteomes" id="UP000006008"/>
    </source>
</evidence>
<dbReference type="OrthoDB" id="9815108at2"/>
<dbReference type="Pfam" id="PF17390">
    <property type="entry name" value="Bac_rhamnosid_C"/>
    <property type="match status" value="1"/>
</dbReference>
<dbReference type="eggNOG" id="COG3408">
    <property type="taxonomic scope" value="Bacteria"/>
</dbReference>
<comment type="caution">
    <text evidence="2">The sequence shown here is derived from an EMBL/GenBank/DDBJ whole genome shotgun (WGS) entry which is preliminary data.</text>
</comment>
<dbReference type="PATRIC" id="fig|742725.3.peg.305"/>
<protein>
    <recommendedName>
        <fullName evidence="1">Alpha-L-rhamnosidase C-terminal domain-containing protein</fullName>
    </recommendedName>
</protein>
<gene>
    <name evidence="2" type="ORF">HMPREF9450_00266</name>
</gene>
<dbReference type="Proteomes" id="UP000006008">
    <property type="component" value="Unassembled WGS sequence"/>
</dbReference>
<reference evidence="2 3" key="1">
    <citation type="submission" date="2011-08" db="EMBL/GenBank/DDBJ databases">
        <title>The Genome Sequence of Alistipes indistinctus YIT 12060.</title>
        <authorList>
            <consortium name="The Broad Institute Genome Sequencing Platform"/>
            <person name="Earl A."/>
            <person name="Ward D."/>
            <person name="Feldgarden M."/>
            <person name="Gevers D."/>
            <person name="Morotomi M."/>
            <person name="Young S.K."/>
            <person name="Zeng Q."/>
            <person name="Gargeya S."/>
            <person name="Fitzgerald M."/>
            <person name="Haas B."/>
            <person name="Abouelleil A."/>
            <person name="Alvarado L."/>
            <person name="Arachchi H.M."/>
            <person name="Berlin A."/>
            <person name="Brown A."/>
            <person name="Chapman S.B."/>
            <person name="Chen Z."/>
            <person name="Dunbar C."/>
            <person name="Freedman E."/>
            <person name="Gearin G."/>
            <person name="Gellesch M."/>
            <person name="Goldberg J."/>
            <person name="Griggs A."/>
            <person name="Gujja S."/>
            <person name="Heiman D."/>
            <person name="Howarth C."/>
            <person name="Larson L."/>
            <person name="Lui A."/>
            <person name="MacDonald P.J.P."/>
            <person name="Montmayeur A."/>
            <person name="Murphy C."/>
            <person name="Neiman D."/>
            <person name="Pearson M."/>
            <person name="Priest M."/>
            <person name="Roberts A."/>
            <person name="Saif S."/>
            <person name="Shea T."/>
            <person name="Shenoy N."/>
            <person name="Sisk P."/>
            <person name="Stolte C."/>
            <person name="Sykes S."/>
            <person name="Wortman J."/>
            <person name="Nusbaum C."/>
            <person name="Birren B."/>
        </authorList>
    </citation>
    <scope>NUCLEOTIDE SEQUENCE [LARGE SCALE GENOMIC DNA]</scope>
    <source>
        <strain evidence="2 3">YIT 12060</strain>
    </source>
</reference>
<dbReference type="GO" id="GO:0005975">
    <property type="term" value="P:carbohydrate metabolic process"/>
    <property type="evidence" value="ECO:0007669"/>
    <property type="project" value="InterPro"/>
</dbReference>
<dbReference type="SUPFAM" id="SSF49785">
    <property type="entry name" value="Galactose-binding domain-like"/>
    <property type="match status" value="1"/>
</dbReference>
<dbReference type="HOGENOM" id="CLU_009782_1_0_10"/>
<dbReference type="Gene3D" id="2.60.420.10">
    <property type="entry name" value="Maltose phosphorylase, domain 3"/>
    <property type="match status" value="1"/>
</dbReference>
<dbReference type="InterPro" id="IPR012341">
    <property type="entry name" value="6hp_glycosidase-like_sf"/>
</dbReference>
<organism evidence="2 3">
    <name type="scientific">Alistipes indistinctus YIT 12060</name>
    <dbReference type="NCBI Taxonomy" id="742725"/>
    <lineage>
        <taxon>Bacteria</taxon>
        <taxon>Pseudomonadati</taxon>
        <taxon>Bacteroidota</taxon>
        <taxon>Bacteroidia</taxon>
        <taxon>Bacteroidales</taxon>
        <taxon>Rikenellaceae</taxon>
        <taxon>Alistipes</taxon>
    </lineage>
</organism>
<name>G5H5Q6_9BACT</name>
<dbReference type="RefSeq" id="WP_009133072.1">
    <property type="nucleotide sequence ID" value="NZ_CP102250.1"/>
</dbReference>
<evidence type="ECO:0000313" key="2">
    <source>
        <dbReference type="EMBL" id="EHB93495.1"/>
    </source>
</evidence>
<accession>G5H5Q6</accession>
<dbReference type="EMBL" id="ADLD01000003">
    <property type="protein sequence ID" value="EHB93495.1"/>
    <property type="molecule type" value="Genomic_DNA"/>
</dbReference>
<dbReference type="AlphaFoldDB" id="G5H5Q6"/>
<dbReference type="InterPro" id="IPR008979">
    <property type="entry name" value="Galactose-bd-like_sf"/>
</dbReference>
<keyword evidence="3" id="KW-1185">Reference proteome</keyword>
<evidence type="ECO:0000259" key="1">
    <source>
        <dbReference type="Pfam" id="PF17390"/>
    </source>
</evidence>
<dbReference type="PANTHER" id="PTHR34987">
    <property type="entry name" value="C, PUTATIVE (AFU_ORTHOLOGUE AFUA_3G02880)-RELATED"/>
    <property type="match status" value="1"/>
</dbReference>
<dbReference type="InterPro" id="IPR035398">
    <property type="entry name" value="Bac_rhamnosid_C"/>
</dbReference>
<dbReference type="Gene3D" id="2.60.120.260">
    <property type="entry name" value="Galactose-binding domain-like"/>
    <property type="match status" value="2"/>
</dbReference>
<proteinExistence type="predicted"/>